<proteinExistence type="predicted"/>
<comment type="caution">
    <text evidence="2">The sequence shown here is derived from an EMBL/GenBank/DDBJ whole genome shotgun (WGS) entry which is preliminary data.</text>
</comment>
<evidence type="ECO:0000256" key="1">
    <source>
        <dbReference type="SAM" id="MobiDB-lite"/>
    </source>
</evidence>
<organism evidence="2 3">
    <name type="scientific">Mycena rosella</name>
    <name type="common">Pink bonnet</name>
    <name type="synonym">Agaricus rosellus</name>
    <dbReference type="NCBI Taxonomy" id="1033263"/>
    <lineage>
        <taxon>Eukaryota</taxon>
        <taxon>Fungi</taxon>
        <taxon>Dikarya</taxon>
        <taxon>Basidiomycota</taxon>
        <taxon>Agaricomycotina</taxon>
        <taxon>Agaricomycetes</taxon>
        <taxon>Agaricomycetidae</taxon>
        <taxon>Agaricales</taxon>
        <taxon>Marasmiineae</taxon>
        <taxon>Mycenaceae</taxon>
        <taxon>Mycena</taxon>
    </lineage>
</organism>
<feature type="compositionally biased region" description="Basic and acidic residues" evidence="1">
    <location>
        <begin position="98"/>
        <end position="117"/>
    </location>
</feature>
<gene>
    <name evidence="2" type="ORF">B0H17DRAFT_303600</name>
</gene>
<dbReference type="Proteomes" id="UP001221757">
    <property type="component" value="Unassembled WGS sequence"/>
</dbReference>
<name>A0AAD7CU71_MYCRO</name>
<keyword evidence="3" id="KW-1185">Reference proteome</keyword>
<sequence length="500" mass="56486">MRGPTAERERQRFNDYSIYEDDCICARETTREREGVHSSDGDGQDRPARIIDSPDLASFLRASDGHPQSPWAVSQNGDAPPEHEFVCPPPDPDYPQQEEARIDRAKQKTHRERRDKQPPVWRGQDPYLLGRWDRCKIQTLEQAYNLVAFLDIGQEQVYELFTITVQNMGNFPLQFRTEGEAHLMRHQQELEKRWWICTTSAPRPPRYVRHPQVNGRAPWHMDAATSGGSRYRISDDTASVQDNTPAEMQNGLASNLRPYGTNARPAFGGTYSLRPAGPSTAASRTPLPTTAPTTAAAPSSDRRPVAYTDATSAQGYLGRSLPNPSDVAPVSAENEFPALDLTPNTRWSAGELNNRYWRTPPSRWGLGLHSVLLRITLNAGDTPWCDDVLSFHTMIALSPPGCYPVCSTVPPVLRCGSSPFLDHGTVRASRTPWRIRGSLITDAALPVYHGRHHHLPRRCLVRPTRHRARQLRRLRHRKLLSLQAEHGGRHREPREYLLAR</sequence>
<dbReference type="EMBL" id="JARKIE010000226">
    <property type="protein sequence ID" value="KAJ7664156.1"/>
    <property type="molecule type" value="Genomic_DNA"/>
</dbReference>
<feature type="region of interest" description="Disordered" evidence="1">
    <location>
        <begin position="29"/>
        <end position="123"/>
    </location>
</feature>
<evidence type="ECO:0000313" key="2">
    <source>
        <dbReference type="EMBL" id="KAJ7664156.1"/>
    </source>
</evidence>
<accession>A0AAD7CU71</accession>
<evidence type="ECO:0000313" key="3">
    <source>
        <dbReference type="Proteomes" id="UP001221757"/>
    </source>
</evidence>
<feature type="compositionally biased region" description="Basic and acidic residues" evidence="1">
    <location>
        <begin position="29"/>
        <end position="49"/>
    </location>
</feature>
<dbReference type="AlphaFoldDB" id="A0AAD7CU71"/>
<feature type="region of interest" description="Disordered" evidence="1">
    <location>
        <begin position="273"/>
        <end position="305"/>
    </location>
</feature>
<reference evidence="2" key="1">
    <citation type="submission" date="2023-03" db="EMBL/GenBank/DDBJ databases">
        <title>Massive genome expansion in bonnet fungi (Mycena s.s.) driven by repeated elements and novel gene families across ecological guilds.</title>
        <authorList>
            <consortium name="Lawrence Berkeley National Laboratory"/>
            <person name="Harder C.B."/>
            <person name="Miyauchi S."/>
            <person name="Viragh M."/>
            <person name="Kuo A."/>
            <person name="Thoen E."/>
            <person name="Andreopoulos B."/>
            <person name="Lu D."/>
            <person name="Skrede I."/>
            <person name="Drula E."/>
            <person name="Henrissat B."/>
            <person name="Morin E."/>
            <person name="Kohler A."/>
            <person name="Barry K."/>
            <person name="LaButti K."/>
            <person name="Morin E."/>
            <person name="Salamov A."/>
            <person name="Lipzen A."/>
            <person name="Mereny Z."/>
            <person name="Hegedus B."/>
            <person name="Baldrian P."/>
            <person name="Stursova M."/>
            <person name="Weitz H."/>
            <person name="Taylor A."/>
            <person name="Grigoriev I.V."/>
            <person name="Nagy L.G."/>
            <person name="Martin F."/>
            <person name="Kauserud H."/>
        </authorList>
    </citation>
    <scope>NUCLEOTIDE SEQUENCE</scope>
    <source>
        <strain evidence="2">CBHHK067</strain>
    </source>
</reference>
<protein>
    <submittedName>
        <fullName evidence="2">Uncharacterized protein</fullName>
    </submittedName>
</protein>
<feature type="compositionally biased region" description="Low complexity" evidence="1">
    <location>
        <begin position="278"/>
        <end position="299"/>
    </location>
</feature>